<evidence type="ECO:0000313" key="1">
    <source>
        <dbReference type="EMBL" id="ERN41984.1"/>
    </source>
</evidence>
<reference evidence="1 2" key="1">
    <citation type="submission" date="2013-05" db="EMBL/GenBank/DDBJ databases">
        <title>Draft genome sequence of Rubidibacter lacunae KORDI 51-2.</title>
        <authorList>
            <person name="Choi D.H."/>
            <person name="Noh J.H."/>
            <person name="Kwon K.-K."/>
            <person name="Lee J.-H."/>
            <person name="Ryu J.-Y."/>
        </authorList>
    </citation>
    <scope>NUCLEOTIDE SEQUENCE [LARGE SCALE GENOMIC DNA]</scope>
    <source>
        <strain evidence="1 2">KORDI 51-2</strain>
    </source>
</reference>
<proteinExistence type="predicted"/>
<accession>U5DMZ2</accession>
<dbReference type="Proteomes" id="UP000016960">
    <property type="component" value="Unassembled WGS sequence"/>
</dbReference>
<dbReference type="STRING" id="582515.KR51_00013150"/>
<evidence type="ECO:0000313" key="2">
    <source>
        <dbReference type="Proteomes" id="UP000016960"/>
    </source>
</evidence>
<keyword evidence="2" id="KW-1185">Reference proteome</keyword>
<comment type="caution">
    <text evidence="1">The sequence shown here is derived from an EMBL/GenBank/DDBJ whole genome shotgun (WGS) entry which is preliminary data.</text>
</comment>
<name>U5DMZ2_9CHRO</name>
<dbReference type="EMBL" id="ASSJ01000035">
    <property type="protein sequence ID" value="ERN41984.1"/>
    <property type="molecule type" value="Genomic_DNA"/>
</dbReference>
<gene>
    <name evidence="1" type="ORF">KR51_00013150</name>
</gene>
<organism evidence="1 2">
    <name type="scientific">Rubidibacter lacunae KORDI 51-2</name>
    <dbReference type="NCBI Taxonomy" id="582515"/>
    <lineage>
        <taxon>Bacteria</taxon>
        <taxon>Bacillati</taxon>
        <taxon>Cyanobacteriota</taxon>
        <taxon>Cyanophyceae</taxon>
        <taxon>Oscillatoriophycideae</taxon>
        <taxon>Chroococcales</taxon>
        <taxon>Aphanothecaceae</taxon>
        <taxon>Rubidibacter</taxon>
    </lineage>
</organism>
<dbReference type="InParanoid" id="U5DMZ2"/>
<dbReference type="AlphaFoldDB" id="U5DMZ2"/>
<protein>
    <submittedName>
        <fullName evidence="1">Uncharacterized protein</fullName>
    </submittedName>
</protein>
<sequence length="56" mass="6346">MPLENRKPGSAMLTLQHAPLRDYETTICGSLSKRGRFRAELTTAEFISQQVYFTPS</sequence>